<evidence type="ECO:0000313" key="2">
    <source>
        <dbReference type="Proteomes" id="UP000824881"/>
    </source>
</evidence>
<keyword evidence="2" id="KW-1185">Reference proteome</keyword>
<evidence type="ECO:0000313" key="1">
    <source>
        <dbReference type="EMBL" id="KAG9227489.1"/>
    </source>
</evidence>
<dbReference type="Proteomes" id="UP000824881">
    <property type="component" value="Unassembled WGS sequence"/>
</dbReference>
<accession>A0ACB7JA58</accession>
<reference evidence="1 2" key="1">
    <citation type="journal article" date="2021" name="Appl. Environ. Microbiol.">
        <title>Genetic linkage and physical mapping for an oyster mushroom Pleurotus cornucopiae and QTL analysis for the trait cap color.</title>
        <authorList>
            <person name="Zhang Y."/>
            <person name="Gao W."/>
            <person name="Sonnenberg A."/>
            <person name="Chen Q."/>
            <person name="Zhang J."/>
            <person name="Huang C."/>
        </authorList>
    </citation>
    <scope>NUCLEOTIDE SEQUENCE [LARGE SCALE GENOMIC DNA]</scope>
    <source>
        <strain evidence="1">CCMSSC00406</strain>
    </source>
</reference>
<organism evidence="1 2">
    <name type="scientific">Pleurotus cornucopiae</name>
    <name type="common">Cornucopia mushroom</name>
    <dbReference type="NCBI Taxonomy" id="5321"/>
    <lineage>
        <taxon>Eukaryota</taxon>
        <taxon>Fungi</taxon>
        <taxon>Dikarya</taxon>
        <taxon>Basidiomycota</taxon>
        <taxon>Agaricomycotina</taxon>
        <taxon>Agaricomycetes</taxon>
        <taxon>Agaricomycetidae</taxon>
        <taxon>Agaricales</taxon>
        <taxon>Pleurotineae</taxon>
        <taxon>Pleurotaceae</taxon>
        <taxon>Pleurotus</taxon>
    </lineage>
</organism>
<sequence>MLMRDTPRDNPGTHSSSDSLSTIFREVHIFKVGPDDDTLSSNGRAYHNILAQVGLRAMLCVYRQTQFFPFTHPTATLLHFLNLINRYPSSRYTPSNAILPSIATANTRRYSSGLLPSRQGVPSQTRRRQTDHVVVEDERGHLEAPSSEGQMEARPHIDNLLEYEALRCQGGAQLDGARISWVILLNGAIASGNSTAISHLVADLVNGSIGMHQNRVAVLYAYLARVDSQMLGAKEVYLLLQGLSNNPSAIRDIPLQIVEKLTLWLVGIPNSSLHYALLSDIIHSLLLSRLGDVKAPTGARMIGYRPPSIVYAAFRLIRRCMTSKNFDKRIIKLFRTLAQSRNIPPEAIQTNDNHTNDIHYIVAAALLRASLHWGWKGLGSNILKEILQHRCRYPEHITILTVDALYSLMDTPSRDDVSACRSILAAFHHGVPNAVVPDGLIRQFYKHACEHNMPRSAESVYALSRSHSIAKAHTYPPPQGSALPWLMGYLTHVSKNEHLARQLVAQVVDDYEPIPLQFRARFISFVAMNGSATHARNLWERYAVGKDKDAILAHSGLMLRMVDLFYHLSTRNDGQLNEDELIPRPSDVEPQIDEGNAYYDRSSASLTAFTDRVLSSFVRAHEPLATAHHYTLTSLARAFFILGRFSEGFETLKNIWDRKEVPDSHDINVALSALAVRKPRAAASMMERMLEKGIRPDPVSFGTVLHHALAHNDVVLATELIHRARDVNGGKITLKSVTSLIRASLRREMDVSERRSSLTLVLNILKALNDSGFTLAPAVGKYCMRIALDANEPGIAFKFWDLLLRRKTQWTDQEQRARKVRCARENPDDPKQSCKHCITLGIPCTYDYQPKKRGPPNLYLRRLQEAAAAAASTNPDGHSEPEASLSPVSTTVASPPQNILSPSNGQRKSPPAFLEPSLSPMASIPSAAIPPSRYPIAADTYHPHYPSPPYNGMARESSVNSNGNGMLASPKHEESQRFSSPSEQFNTYPLYNWSYKHQMSQVPPPSAIPPLSYQYRPHRLEDVAPRDTISLIIALFFDFVYPLTPCVHKPSFMADLHSRREERDPLFFALVMSTVASTLVQVPRSYLPMERPVVRKLAQTCHEASRHITVASYDPPTSMHVVIRYFDCTYHFCEGHDATQHAAFGEAAHIAVSLRMHEEASYDGLDPIESDKSMSILLGRPICLRDEDCSVHFPKELDDEYITPSAYLPQPHGKTALVSGLNYISRIFALLGEILVRIRVDKRSPPQGQFATARLEEVQSLHQRISAALSLAPEPLRLKPIQKSAHVPHEYSGAGFRQATFAEVKDFFDNPNASRANALNPFLVMQANLFVTQQLVRFVIEQYRDDLIISLRGAVDEQQVAEDREAVASDLLNILHSIPIQSIATNGPSLVHKVRFVASTLLDAVRRAETAPASAARAHAYLWDFLSILSEIERNYLLDDDRDASSSGEGMLLG</sequence>
<dbReference type="EMBL" id="WQMT02000001">
    <property type="protein sequence ID" value="KAG9227489.1"/>
    <property type="molecule type" value="Genomic_DNA"/>
</dbReference>
<gene>
    <name evidence="1" type="ORF">CCMSSC00406_0000865</name>
</gene>
<proteinExistence type="predicted"/>
<protein>
    <submittedName>
        <fullName evidence="1">Uncharacterized protein</fullName>
    </submittedName>
</protein>
<comment type="caution">
    <text evidence="1">The sequence shown here is derived from an EMBL/GenBank/DDBJ whole genome shotgun (WGS) entry which is preliminary data.</text>
</comment>
<name>A0ACB7JA58_PLECO</name>